<reference evidence="2" key="2">
    <citation type="submission" date="2025-08" db="UniProtKB">
        <authorList>
            <consortium name="Ensembl"/>
        </authorList>
    </citation>
    <scope>IDENTIFICATION</scope>
</reference>
<dbReference type="Pfam" id="PF23670">
    <property type="entry name" value="PIGBOS1"/>
    <property type="match status" value="1"/>
</dbReference>
<dbReference type="Proteomes" id="UP000265040">
    <property type="component" value="Chromosome 3"/>
</dbReference>
<keyword evidence="1" id="KW-0812">Transmembrane</keyword>
<keyword evidence="1" id="KW-0472">Membrane</keyword>
<dbReference type="AlphaFoldDB" id="A0A7N6A0X2"/>
<dbReference type="InterPro" id="IPR057394">
    <property type="entry name" value="PIGBOS1"/>
</dbReference>
<evidence type="ECO:0000313" key="3">
    <source>
        <dbReference type="Proteomes" id="UP000265040"/>
    </source>
</evidence>
<protein>
    <recommendedName>
        <fullName evidence="4">Protein PIGBOS1</fullName>
    </recommendedName>
</protein>
<dbReference type="InParanoid" id="A0A7N6A0X2"/>
<sequence>MLRRRIPFNQVAFATLLGVASGIYIYKPYFDSLLKTSGQEKENVPKEEKKLE</sequence>
<reference evidence="2" key="1">
    <citation type="submission" date="2021-04" db="EMBL/GenBank/DDBJ databases">
        <authorList>
            <consortium name="Wellcome Sanger Institute Data Sharing"/>
        </authorList>
    </citation>
    <scope>NUCLEOTIDE SEQUENCE [LARGE SCALE GENOMIC DNA]</scope>
</reference>
<name>A0A7N6A0X2_ANATE</name>
<dbReference type="RefSeq" id="XP_026234592.1">
    <property type="nucleotide sequence ID" value="XM_026378807.1"/>
</dbReference>
<dbReference type="Ensembl" id="ENSATET00000043358.1">
    <property type="protein sequence ID" value="ENSATEP00000039684.1"/>
    <property type="gene ID" value="ENSATEG00000028722.1"/>
</dbReference>
<proteinExistence type="predicted"/>
<evidence type="ECO:0008006" key="4">
    <source>
        <dbReference type="Google" id="ProtNLM"/>
    </source>
</evidence>
<dbReference type="OrthoDB" id="9899861at2759"/>
<reference evidence="2" key="3">
    <citation type="submission" date="2025-09" db="UniProtKB">
        <authorList>
            <consortium name="Ensembl"/>
        </authorList>
    </citation>
    <scope>IDENTIFICATION</scope>
</reference>
<accession>A0A7N6A0X2</accession>
<evidence type="ECO:0000256" key="1">
    <source>
        <dbReference type="SAM" id="Phobius"/>
    </source>
</evidence>
<dbReference type="GeneTree" id="ENSGT00940000178971"/>
<evidence type="ECO:0000313" key="2">
    <source>
        <dbReference type="Ensembl" id="ENSATEP00000039684.1"/>
    </source>
</evidence>
<feature type="transmembrane region" description="Helical" evidence="1">
    <location>
        <begin position="7"/>
        <end position="26"/>
    </location>
</feature>
<organism evidence="2 3">
    <name type="scientific">Anabas testudineus</name>
    <name type="common">Climbing perch</name>
    <name type="synonym">Anthias testudineus</name>
    <dbReference type="NCBI Taxonomy" id="64144"/>
    <lineage>
        <taxon>Eukaryota</taxon>
        <taxon>Metazoa</taxon>
        <taxon>Chordata</taxon>
        <taxon>Craniata</taxon>
        <taxon>Vertebrata</taxon>
        <taxon>Euteleostomi</taxon>
        <taxon>Actinopterygii</taxon>
        <taxon>Neopterygii</taxon>
        <taxon>Teleostei</taxon>
        <taxon>Neoteleostei</taxon>
        <taxon>Acanthomorphata</taxon>
        <taxon>Anabantaria</taxon>
        <taxon>Anabantiformes</taxon>
        <taxon>Anabantoidei</taxon>
        <taxon>Anabantidae</taxon>
        <taxon>Anabas</taxon>
    </lineage>
</organism>
<keyword evidence="3" id="KW-1185">Reference proteome</keyword>
<dbReference type="GeneID" id="113174716"/>
<keyword evidence="1" id="KW-1133">Transmembrane helix</keyword>